<dbReference type="Proteomes" id="UP000001137">
    <property type="component" value="Chromosome"/>
</dbReference>
<dbReference type="STRING" id="397948.Cmaq_0777"/>
<organism evidence="1 2">
    <name type="scientific">Caldivirga maquilingensis (strain ATCC 700844 / DSM 13496 / JCM 10307 / IC-167)</name>
    <dbReference type="NCBI Taxonomy" id="397948"/>
    <lineage>
        <taxon>Archaea</taxon>
        <taxon>Thermoproteota</taxon>
        <taxon>Thermoprotei</taxon>
        <taxon>Thermoproteales</taxon>
        <taxon>Thermoproteaceae</taxon>
        <taxon>Caldivirga</taxon>
    </lineage>
</organism>
<protein>
    <recommendedName>
        <fullName evidence="3">Glycoside hydrolase clan GH-D</fullName>
    </recommendedName>
</protein>
<gene>
    <name evidence="1" type="ordered locus">Cmaq_0777</name>
</gene>
<evidence type="ECO:0000313" key="1">
    <source>
        <dbReference type="EMBL" id="ABW01612.1"/>
    </source>
</evidence>
<accession>A8MCV6</accession>
<dbReference type="GeneID" id="5708533"/>
<evidence type="ECO:0008006" key="3">
    <source>
        <dbReference type="Google" id="ProtNLM"/>
    </source>
</evidence>
<dbReference type="eggNOG" id="arCOG06049">
    <property type="taxonomic scope" value="Archaea"/>
</dbReference>
<dbReference type="AlphaFoldDB" id="A8MCV6"/>
<dbReference type="HOGENOM" id="CLU_389634_0_0_2"/>
<keyword evidence="2" id="KW-1185">Reference proteome</keyword>
<dbReference type="InterPro" id="IPR017853">
    <property type="entry name" value="GH"/>
</dbReference>
<name>A8MCV6_CALMQ</name>
<proteinExistence type="predicted"/>
<dbReference type="KEGG" id="cma:Cmaq_0777"/>
<dbReference type="RefSeq" id="WP_012185831.1">
    <property type="nucleotide sequence ID" value="NC_009954.1"/>
</dbReference>
<sequence length="708" mass="79954">MMIKWNDLRLTVLHDDAAWELILGDSLLLRASPLVNGKLLSPKGYESHENVDSLGKYIVYSIRAEPGDLTFSVKAYLNDPIIVSSILFNSSVNRSVGREADVDTASFNAHVLLDRGFGYTPYNWIRPVFIRAGDFKEPTVLGSFGMFINSSGLNTMLVSALEPRAPQLLKLNPGSVGFKAILGLSGTIREIPSGFNLSSVVVYGKSPNEALSRWGRWIRGFYGRTKTSIEVNRNYLDSLQYWTDTGGMYWYRTLPGMNYTQTMLEIKRYMDEKGIGVKYYQVDSWWYPKSTEDGGALEYKEVPELGSDLDALSKVLGPIVSLHIRYLSKNSPYAQKYSSRLVKDAACLLQPEEFFDDLFKALKSKGIMSVKHDWLTTLRQRCSEVYMSEVGALERYIDALFNAAGKHDLLIELCMPDMYHYFIGFKHNNALMIRTSPDYGSSLPKHLLLYYNAYDSQLAIQLGYAPFFDVMVTTDHHAYADLLARILFFSAMGIGDAIDKDPYWRRGVNVNLLRRFLTPQWIVLRPDEPAKLADEMFLNDPYTEPVPLIALTTVRDITVITLFNVHRDLDQVCYTLESGKLGLPKDSVLLRVNTMTTHDGKAEGCVRKAEPHLILAFNDSSKPRVIGLTKYALMPASVIRINEEYSRPLYKATLTLVEPGEILIYSPSKPISVKVNGTPVNYDYNESSKLLLVNIQYTEATLELTLPS</sequence>
<reference evidence="1 2" key="1">
    <citation type="submission" date="2007-10" db="EMBL/GenBank/DDBJ databases">
        <title>Complete sequence of Caldivirga maquilingensis IC-167.</title>
        <authorList>
            <consortium name="US DOE Joint Genome Institute"/>
            <person name="Copeland A."/>
            <person name="Lucas S."/>
            <person name="Lapidus A."/>
            <person name="Barry K."/>
            <person name="Glavina del Rio T."/>
            <person name="Dalin E."/>
            <person name="Tice H."/>
            <person name="Pitluck S."/>
            <person name="Saunders E."/>
            <person name="Brettin T."/>
            <person name="Bruce D."/>
            <person name="Detter J.C."/>
            <person name="Han C."/>
            <person name="Schmutz J."/>
            <person name="Larimer F."/>
            <person name="Land M."/>
            <person name="Hauser L."/>
            <person name="Kyrpides N."/>
            <person name="Ivanova N."/>
            <person name="Biddle J.F."/>
            <person name="Zhang Z."/>
            <person name="Fitz-Gibbon S.T."/>
            <person name="Lowe T.M."/>
            <person name="Saltikov C."/>
            <person name="House C.H."/>
            <person name="Richardson P."/>
        </authorList>
    </citation>
    <scope>NUCLEOTIDE SEQUENCE [LARGE SCALE GENOMIC DNA]</scope>
    <source>
        <strain evidence="2">ATCC 700844 / DSM 13496 / JCM 10307 / IC-167</strain>
    </source>
</reference>
<dbReference type="EMBL" id="CP000852">
    <property type="protein sequence ID" value="ABW01612.1"/>
    <property type="molecule type" value="Genomic_DNA"/>
</dbReference>
<evidence type="ECO:0000313" key="2">
    <source>
        <dbReference type="Proteomes" id="UP000001137"/>
    </source>
</evidence>
<dbReference type="OrthoDB" id="377399at2157"/>
<dbReference type="SUPFAM" id="SSF51445">
    <property type="entry name" value="(Trans)glycosidases"/>
    <property type="match status" value="1"/>
</dbReference>